<sequence>MIITPAVVRQAMILLRSPSPPGRAPDYWDHLQQAIYPTNDKLVASSPVPGNYSPRHTTKLRWYCEFQRGKYGIRDVPRLGSSVSSVNEKNIAAVKKLLETDRHRTYHQIEESLDISAPEIHSILHDHLEVMKLGFIILMCLLKSRTKFGSLKVKAYLCLYENIDALRRKSVRHWEIKKTFTTKWYTEKYLPKVVEAIKKLRPNSRTDTWLFHHDNAPVHRSKACADYLARTELKLLEHPPYSPDLAP</sequence>
<dbReference type="Gene3D" id="3.30.420.10">
    <property type="entry name" value="Ribonuclease H-like superfamily/Ribonuclease H"/>
    <property type="match status" value="1"/>
</dbReference>
<dbReference type="Proteomes" id="UP001235939">
    <property type="component" value="Chromosome 02"/>
</dbReference>
<dbReference type="PANTHER" id="PTHR46060:SF1">
    <property type="entry name" value="MARINER MOS1 TRANSPOSASE-LIKE PROTEIN"/>
    <property type="match status" value="1"/>
</dbReference>
<protein>
    <recommendedName>
        <fullName evidence="3">Transposase</fullName>
    </recommendedName>
</protein>
<proteinExistence type="predicted"/>
<dbReference type="EMBL" id="CP092864">
    <property type="protein sequence ID" value="UYV63883.1"/>
    <property type="molecule type" value="Genomic_DNA"/>
</dbReference>
<evidence type="ECO:0008006" key="3">
    <source>
        <dbReference type="Google" id="ProtNLM"/>
    </source>
</evidence>
<dbReference type="PANTHER" id="PTHR46060">
    <property type="entry name" value="MARINER MOS1 TRANSPOSASE-LIKE PROTEIN"/>
    <property type="match status" value="1"/>
</dbReference>
<evidence type="ECO:0000313" key="2">
    <source>
        <dbReference type="Proteomes" id="UP001235939"/>
    </source>
</evidence>
<reference evidence="1 2" key="1">
    <citation type="submission" date="2022-01" db="EMBL/GenBank/DDBJ databases">
        <title>A chromosomal length assembly of Cordylochernes scorpioides.</title>
        <authorList>
            <person name="Zeh D."/>
            <person name="Zeh J."/>
        </authorList>
    </citation>
    <scope>NUCLEOTIDE SEQUENCE [LARGE SCALE GENOMIC DNA]</scope>
    <source>
        <strain evidence="1">IN4F17</strain>
        <tissue evidence="1">Whole Body</tissue>
    </source>
</reference>
<organism evidence="1 2">
    <name type="scientific">Cordylochernes scorpioides</name>
    <dbReference type="NCBI Taxonomy" id="51811"/>
    <lineage>
        <taxon>Eukaryota</taxon>
        <taxon>Metazoa</taxon>
        <taxon>Ecdysozoa</taxon>
        <taxon>Arthropoda</taxon>
        <taxon>Chelicerata</taxon>
        <taxon>Arachnida</taxon>
        <taxon>Pseudoscorpiones</taxon>
        <taxon>Cheliferoidea</taxon>
        <taxon>Chernetidae</taxon>
        <taxon>Cordylochernes</taxon>
    </lineage>
</organism>
<dbReference type="InterPro" id="IPR036397">
    <property type="entry name" value="RNaseH_sf"/>
</dbReference>
<accession>A0ABY6K7R0</accession>
<name>A0ABY6K7R0_9ARAC</name>
<evidence type="ECO:0000313" key="1">
    <source>
        <dbReference type="EMBL" id="UYV63883.1"/>
    </source>
</evidence>
<keyword evidence="2" id="KW-1185">Reference proteome</keyword>
<dbReference type="InterPro" id="IPR052709">
    <property type="entry name" value="Transposase-MT_Hybrid"/>
</dbReference>
<gene>
    <name evidence="1" type="ORF">LAZ67_2005883</name>
</gene>